<feature type="transmembrane region" description="Helical" evidence="9">
    <location>
        <begin position="196"/>
        <end position="224"/>
    </location>
</feature>
<dbReference type="SUPFAM" id="SSF81321">
    <property type="entry name" value="Family A G protein-coupled receptor-like"/>
    <property type="match status" value="2"/>
</dbReference>
<dbReference type="PRINTS" id="PR00237">
    <property type="entry name" value="GPCRRHODOPSN"/>
</dbReference>
<feature type="transmembrane region" description="Helical" evidence="9">
    <location>
        <begin position="78"/>
        <end position="99"/>
    </location>
</feature>
<dbReference type="Ensembl" id="ENSSAUT00010041487.1">
    <property type="protein sequence ID" value="ENSSAUP00010039357.1"/>
    <property type="gene ID" value="ENSSAUG00010016573.1"/>
</dbReference>
<keyword evidence="6" id="KW-0675">Receptor</keyword>
<evidence type="ECO:0000259" key="10">
    <source>
        <dbReference type="PROSITE" id="PS50262"/>
    </source>
</evidence>
<comment type="subcellular location">
    <subcellularLocation>
        <location evidence="1">Membrane</location>
        <topology evidence="1">Multi-pass membrane protein</topology>
    </subcellularLocation>
</comment>
<dbReference type="PANTHER" id="PTHR24240">
    <property type="entry name" value="OPSIN"/>
    <property type="match status" value="1"/>
</dbReference>
<dbReference type="Gene3D" id="1.20.1070.10">
    <property type="entry name" value="Rhodopsin 7-helix transmembrane proteins"/>
    <property type="match status" value="2"/>
</dbReference>
<dbReference type="InterPro" id="IPR050125">
    <property type="entry name" value="GPCR_opsins"/>
</dbReference>
<dbReference type="InterPro" id="IPR017452">
    <property type="entry name" value="GPCR_Rhodpsn_7TM"/>
</dbReference>
<evidence type="ECO:0000313" key="12">
    <source>
        <dbReference type="Proteomes" id="UP000472265"/>
    </source>
</evidence>
<evidence type="ECO:0000256" key="3">
    <source>
        <dbReference type="ARBA" id="ARBA00022989"/>
    </source>
</evidence>
<name>A0A671WKG2_SPAAU</name>
<dbReference type="Proteomes" id="UP000472265">
    <property type="component" value="Chromosome 17"/>
</dbReference>
<evidence type="ECO:0000256" key="6">
    <source>
        <dbReference type="ARBA" id="ARBA00023170"/>
    </source>
</evidence>
<accession>A0A671WKG2</accession>
<dbReference type="Pfam" id="PF00001">
    <property type="entry name" value="7tm_1"/>
    <property type="match status" value="1"/>
</dbReference>
<evidence type="ECO:0000256" key="8">
    <source>
        <dbReference type="SAM" id="MobiDB-lite"/>
    </source>
</evidence>
<keyword evidence="3 9" id="KW-1133">Transmembrane helix</keyword>
<keyword evidence="2 9" id="KW-0812">Transmembrane</keyword>
<dbReference type="InterPro" id="IPR000276">
    <property type="entry name" value="GPCR_Rhodpsn"/>
</dbReference>
<feature type="transmembrane region" description="Helical" evidence="9">
    <location>
        <begin position="147"/>
        <end position="167"/>
    </location>
</feature>
<feature type="region of interest" description="Disordered" evidence="8">
    <location>
        <begin position="423"/>
        <end position="444"/>
    </location>
</feature>
<reference evidence="11" key="2">
    <citation type="submission" date="2025-08" db="UniProtKB">
        <authorList>
            <consortium name="Ensembl"/>
        </authorList>
    </citation>
    <scope>IDENTIFICATION</scope>
</reference>
<evidence type="ECO:0000256" key="7">
    <source>
        <dbReference type="ARBA" id="ARBA00023224"/>
    </source>
</evidence>
<dbReference type="OMA" id="WIERRHM"/>
<dbReference type="GO" id="GO:0016020">
    <property type="term" value="C:membrane"/>
    <property type="evidence" value="ECO:0007669"/>
    <property type="project" value="UniProtKB-SubCell"/>
</dbReference>
<dbReference type="GO" id="GO:0004930">
    <property type="term" value="F:G protein-coupled receptor activity"/>
    <property type="evidence" value="ECO:0007669"/>
    <property type="project" value="UniProtKB-KW"/>
</dbReference>
<keyword evidence="12" id="KW-1185">Reference proteome</keyword>
<evidence type="ECO:0000256" key="2">
    <source>
        <dbReference type="ARBA" id="ARBA00022692"/>
    </source>
</evidence>
<evidence type="ECO:0000256" key="9">
    <source>
        <dbReference type="SAM" id="Phobius"/>
    </source>
</evidence>
<sequence length="444" mass="49520">AKKRSGSQAGSWFVPSSVHPLFVSQLSPSADFAVAVFLIFTGVLSLLGNGTVLLVYCRKRKKLKPPELMTINLALCDFGFSLLGAPFFIISSLCHAWVFGEIGCLWYGIQGFVCGIGSLLTTCLISVDRCLKICCLRYGQWIERRHVSLSIALMWVCTLFWALLPAFGFGSYGPEPYGTSCTINWWRMKSSLNDRIYIFLILTLCFGFPTISIVTSYLVILLTVHRSNRTLASISSSSVSHTSKDLRLTKMAAVVCASFLLAWLPYATVSLISALVPRDDQEAGSTLQTVVEESTTVASSFLNAPKILDIPSLLNWTVTEGYGQMYTPENKWSVVNNTSLASITSTLSKHAEPMARSPQLFSALPPVFTLIPAMFAKSHSMINPLIYQLMNQEFRHDVYVMVFGQAERRPDISLSYCRSWRKNRSHPMSLSPERKKRNPKKQKT</sequence>
<feature type="transmembrane region" description="Helical" evidence="9">
    <location>
        <begin position="105"/>
        <end position="127"/>
    </location>
</feature>
<feature type="compositionally biased region" description="Basic residues" evidence="8">
    <location>
        <begin position="434"/>
        <end position="444"/>
    </location>
</feature>
<reference evidence="11" key="3">
    <citation type="submission" date="2025-09" db="UniProtKB">
        <authorList>
            <consortium name="Ensembl"/>
        </authorList>
    </citation>
    <scope>IDENTIFICATION</scope>
</reference>
<organism evidence="11 12">
    <name type="scientific">Sparus aurata</name>
    <name type="common">Gilthead sea bream</name>
    <dbReference type="NCBI Taxonomy" id="8175"/>
    <lineage>
        <taxon>Eukaryota</taxon>
        <taxon>Metazoa</taxon>
        <taxon>Chordata</taxon>
        <taxon>Craniata</taxon>
        <taxon>Vertebrata</taxon>
        <taxon>Euteleostomi</taxon>
        <taxon>Actinopterygii</taxon>
        <taxon>Neopterygii</taxon>
        <taxon>Teleostei</taxon>
        <taxon>Neoteleostei</taxon>
        <taxon>Acanthomorphata</taxon>
        <taxon>Eupercaria</taxon>
        <taxon>Spariformes</taxon>
        <taxon>Sparidae</taxon>
        <taxon>Sparus</taxon>
    </lineage>
</organism>
<dbReference type="AlphaFoldDB" id="A0A671WKG2"/>
<keyword evidence="7" id="KW-0807">Transducer</keyword>
<proteinExistence type="predicted"/>
<reference evidence="11" key="1">
    <citation type="submission" date="2021-04" db="EMBL/GenBank/DDBJ databases">
        <authorList>
            <consortium name="Wellcome Sanger Institute Data Sharing"/>
        </authorList>
    </citation>
    <scope>NUCLEOTIDE SEQUENCE [LARGE SCALE GENOMIC DNA]</scope>
</reference>
<feature type="transmembrane region" description="Helical" evidence="9">
    <location>
        <begin position="251"/>
        <end position="276"/>
    </location>
</feature>
<protein>
    <submittedName>
        <fullName evidence="11">Opsin 9</fullName>
    </submittedName>
</protein>
<gene>
    <name evidence="11" type="primary">opn9</name>
</gene>
<keyword evidence="4" id="KW-0297">G-protein coupled receptor</keyword>
<feature type="transmembrane region" description="Helical" evidence="9">
    <location>
        <begin position="32"/>
        <end position="57"/>
    </location>
</feature>
<evidence type="ECO:0000313" key="11">
    <source>
        <dbReference type="Ensembl" id="ENSSAUP00010039357.1"/>
    </source>
</evidence>
<dbReference type="GeneTree" id="ENSGT01120000271854"/>
<dbReference type="InParanoid" id="A0A671WKG2"/>
<feature type="domain" description="G-protein coupled receptors family 1 profile" evidence="10">
    <location>
        <begin position="48"/>
        <end position="387"/>
    </location>
</feature>
<evidence type="ECO:0000256" key="5">
    <source>
        <dbReference type="ARBA" id="ARBA00023136"/>
    </source>
</evidence>
<evidence type="ECO:0000256" key="1">
    <source>
        <dbReference type="ARBA" id="ARBA00004141"/>
    </source>
</evidence>
<dbReference type="PROSITE" id="PS50262">
    <property type="entry name" value="G_PROTEIN_RECEP_F1_2"/>
    <property type="match status" value="1"/>
</dbReference>
<keyword evidence="5 9" id="KW-0472">Membrane</keyword>
<evidence type="ECO:0000256" key="4">
    <source>
        <dbReference type="ARBA" id="ARBA00023040"/>
    </source>
</evidence>